<evidence type="ECO:0000256" key="4">
    <source>
        <dbReference type="ARBA" id="ARBA00022771"/>
    </source>
</evidence>
<proteinExistence type="inferred from homology"/>
<dbReference type="RefSeq" id="XP_056857755.1">
    <property type="nucleotide sequence ID" value="XM_057001775.1"/>
</dbReference>
<dbReference type="GO" id="GO:0008234">
    <property type="term" value="F:cysteine-type peptidase activity"/>
    <property type="evidence" value="ECO:0007669"/>
    <property type="project" value="InterPro"/>
</dbReference>
<keyword evidence="5" id="KW-0378">Hydrolase</keyword>
<dbReference type="AlphaFoldDB" id="A0A9W3D1F6"/>
<dbReference type="Proteomes" id="UP000504610">
    <property type="component" value="Unplaced"/>
</dbReference>
<feature type="domain" description="Ubiquitin-like protease family profile" evidence="9">
    <location>
        <begin position="575"/>
        <end position="818"/>
    </location>
</feature>
<dbReference type="KEGG" id="rsz:130507065"/>
<evidence type="ECO:0000256" key="6">
    <source>
        <dbReference type="ARBA" id="ARBA00022833"/>
    </source>
</evidence>
<keyword evidence="6" id="KW-0862">Zinc</keyword>
<dbReference type="OrthoDB" id="1058536at2759"/>
<protein>
    <submittedName>
        <fullName evidence="12">Uncharacterized protein LOC130507065</fullName>
    </submittedName>
</protein>
<dbReference type="PROSITE" id="PS50600">
    <property type="entry name" value="ULP_PROTEASE"/>
    <property type="match status" value="1"/>
</dbReference>
<feature type="region of interest" description="Disordered" evidence="8">
    <location>
        <begin position="458"/>
        <end position="509"/>
    </location>
</feature>
<sequence>MGIDYSYSQPSQSATFGGDASDSDSNEIEALIQEDQAHLEYEHSQAFVYPLQPEVEFGFPQTCYCGSQPQLATSYSRTDSRRRFYTCSNKDDGECHVYKWWDEAVMEEMRARDRHTLQLAEKVDSMNFYADFETEQKLLRLENMVCELAKYKSKCSFDYFVAVMVMNIENLLVEVTDEMRAFWGKMGVHFDRGPSIEELTTACQMCETWSRNDRLRLGYLAIYAGFIQAPRSSSPTCASLARLVMDLEAFKAYSWGRVASKFLMDSVKGLDLAKPSYAMEGFVQVLQVWVYWCLPEFAAGFGDPIEGNPTPPLLAYSGNRGKRYLKENIVKQTRVNNFALKDLSEMFPLWDGDREDQKADNIVEIHPMKTDAGQMEQSKVALSPSPTESEGVSSKKARQSHGLDVETMKAEIAQWLTGLTSTMVKELSTMNNTLKTQSNRLEGLTAKMGHLEKIVQEGWKEDHKKDGSSADVSNGDKDKEDIGEESRAEEAPPKPARMTTRAKAKDTVSENGNGDISVVVVDKDQTGIDFGSVKKLKQVKKVRAACIVARARSDRQRRLAATQQSPFAGNSTAKVIIPNQPYRGLGYNPFAGVDKPKLSVFIDWLQLDPKWRQRVKGSSSFWFYTLLTPTKWLNDTHMDAGINLLRLRYTKHPEWFRSDRVCFLDATFSQIWTSGYSEFLANPDESGRLLPSGALNYYTGEEPAYCRSDKIWAQEIDDIYTPLFVKGNHWVACWISIPRRHIVIWDSDVCYAKDEEIAEHVKPFAHMVPYMLHMMSCGEERELYTGYFTHERVSASEVPQNYQSGDCGVYCLKYIECHALGVAFSPHDLCDKKINDINGNQESVGE</sequence>
<evidence type="ECO:0000256" key="8">
    <source>
        <dbReference type="SAM" id="MobiDB-lite"/>
    </source>
</evidence>
<dbReference type="GO" id="GO:0008270">
    <property type="term" value="F:zinc ion binding"/>
    <property type="evidence" value="ECO:0007669"/>
    <property type="project" value="UniProtKB-KW"/>
</dbReference>
<dbReference type="PROSITE" id="PS51999">
    <property type="entry name" value="ZF_GRF"/>
    <property type="match status" value="1"/>
</dbReference>
<comment type="similarity">
    <text evidence="1">Belongs to the peptidase C48 family.</text>
</comment>
<dbReference type="Pfam" id="PF02902">
    <property type="entry name" value="Peptidase_C48"/>
    <property type="match status" value="1"/>
</dbReference>
<dbReference type="GeneID" id="130507065"/>
<name>A0A9W3D1F6_RAPSA</name>
<evidence type="ECO:0000256" key="1">
    <source>
        <dbReference type="ARBA" id="ARBA00005234"/>
    </source>
</evidence>
<evidence type="ECO:0000313" key="12">
    <source>
        <dbReference type="RefSeq" id="XP_056857755.1"/>
    </source>
</evidence>
<evidence type="ECO:0000256" key="5">
    <source>
        <dbReference type="ARBA" id="ARBA00022801"/>
    </source>
</evidence>
<evidence type="ECO:0000313" key="11">
    <source>
        <dbReference type="Proteomes" id="UP000504610"/>
    </source>
</evidence>
<keyword evidence="4 7" id="KW-0863">Zinc-finger</keyword>
<dbReference type="PANTHER" id="PTHR33248">
    <property type="entry name" value="ZINC ION-BINDING PROTEIN"/>
    <property type="match status" value="1"/>
</dbReference>
<evidence type="ECO:0000256" key="7">
    <source>
        <dbReference type="PROSITE-ProRule" id="PRU01343"/>
    </source>
</evidence>
<dbReference type="SUPFAM" id="SSF54001">
    <property type="entry name" value="Cysteine proteinases"/>
    <property type="match status" value="1"/>
</dbReference>
<evidence type="ECO:0000259" key="10">
    <source>
        <dbReference type="PROSITE" id="PS51999"/>
    </source>
</evidence>
<dbReference type="InterPro" id="IPR003653">
    <property type="entry name" value="Peptidase_C48_C"/>
</dbReference>
<evidence type="ECO:0000259" key="9">
    <source>
        <dbReference type="PROSITE" id="PS50600"/>
    </source>
</evidence>
<feature type="region of interest" description="Disordered" evidence="8">
    <location>
        <begin position="1"/>
        <end position="24"/>
    </location>
</feature>
<feature type="compositionally biased region" description="Basic and acidic residues" evidence="8">
    <location>
        <begin position="458"/>
        <end position="492"/>
    </location>
</feature>
<keyword evidence="3" id="KW-0479">Metal-binding</keyword>
<evidence type="ECO:0000256" key="3">
    <source>
        <dbReference type="ARBA" id="ARBA00022723"/>
    </source>
</evidence>
<dbReference type="Gene3D" id="3.40.395.10">
    <property type="entry name" value="Adenoviral Proteinase, Chain A"/>
    <property type="match status" value="1"/>
</dbReference>
<dbReference type="GO" id="GO:0006508">
    <property type="term" value="P:proteolysis"/>
    <property type="evidence" value="ECO:0007669"/>
    <property type="project" value="UniProtKB-KW"/>
</dbReference>
<keyword evidence="2" id="KW-0645">Protease</keyword>
<dbReference type="InterPro" id="IPR038765">
    <property type="entry name" value="Papain-like_cys_pep_sf"/>
</dbReference>
<reference evidence="12" key="1">
    <citation type="submission" date="2025-08" db="UniProtKB">
        <authorList>
            <consortium name="RefSeq"/>
        </authorList>
    </citation>
    <scope>IDENTIFICATION</scope>
    <source>
        <tissue evidence="12">Leaf</tissue>
    </source>
</reference>
<accession>A0A9W3D1F6</accession>
<keyword evidence="11" id="KW-1185">Reference proteome</keyword>
<organism evidence="11 12">
    <name type="scientific">Raphanus sativus</name>
    <name type="common">Radish</name>
    <name type="synonym">Raphanus raphanistrum var. sativus</name>
    <dbReference type="NCBI Taxonomy" id="3726"/>
    <lineage>
        <taxon>Eukaryota</taxon>
        <taxon>Viridiplantae</taxon>
        <taxon>Streptophyta</taxon>
        <taxon>Embryophyta</taxon>
        <taxon>Tracheophyta</taxon>
        <taxon>Spermatophyta</taxon>
        <taxon>Magnoliopsida</taxon>
        <taxon>eudicotyledons</taxon>
        <taxon>Gunneridae</taxon>
        <taxon>Pentapetalae</taxon>
        <taxon>rosids</taxon>
        <taxon>malvids</taxon>
        <taxon>Brassicales</taxon>
        <taxon>Brassicaceae</taxon>
        <taxon>Brassiceae</taxon>
        <taxon>Raphanus</taxon>
    </lineage>
</organism>
<dbReference type="InterPro" id="IPR010666">
    <property type="entry name" value="Znf_GRF"/>
</dbReference>
<feature type="region of interest" description="Disordered" evidence="8">
    <location>
        <begin position="373"/>
        <end position="403"/>
    </location>
</feature>
<feature type="domain" description="GRF-type" evidence="10">
    <location>
        <begin position="63"/>
        <end position="104"/>
    </location>
</feature>
<gene>
    <name evidence="12" type="primary">LOC130507065</name>
</gene>
<evidence type="ECO:0000256" key="2">
    <source>
        <dbReference type="ARBA" id="ARBA00022670"/>
    </source>
</evidence>
<feature type="compositionally biased region" description="Polar residues" evidence="8">
    <location>
        <begin position="1"/>
        <end position="15"/>
    </location>
</feature>